<proteinExistence type="predicted"/>
<accession>A0A327YMR8</accession>
<gene>
    <name evidence="4" type="ORF">B0I26_102199</name>
</gene>
<sequence length="219" mass="25611">MAVVYDMAITLLRHGLTKENEQKQYIGSLDVPLSKGGMKQLKELAALSYPKADLFVTSDLKRCQQTYELLFPSTSSPLFVMNEWREIHFGDWEGKTYDELKMLPEYQQWLTQPFGIAPPNGESFLQFQARVEKGLWKVMELFSTFHVRHIAVVTHGGPIRYILERYAPVERSFWDWHVPFGCGFTLYSTLERWRERKRCILLSVVPFKENENGLKNIIN</sequence>
<keyword evidence="1" id="KW-0378">Hydrolase</keyword>
<name>A0A327YMR8_9BACL</name>
<dbReference type="SMART" id="SM00855">
    <property type="entry name" value="PGAM"/>
    <property type="match status" value="1"/>
</dbReference>
<dbReference type="CDD" id="cd07067">
    <property type="entry name" value="HP_PGM_like"/>
    <property type="match status" value="1"/>
</dbReference>
<evidence type="ECO:0000256" key="1">
    <source>
        <dbReference type="ARBA" id="ARBA00022801"/>
    </source>
</evidence>
<dbReference type="InterPro" id="IPR013078">
    <property type="entry name" value="His_Pase_superF_clade-1"/>
</dbReference>
<feature type="binding site" evidence="3">
    <location>
        <position position="62"/>
    </location>
    <ligand>
        <name>substrate</name>
    </ligand>
</feature>
<dbReference type="GO" id="GO:0043456">
    <property type="term" value="P:regulation of pentose-phosphate shunt"/>
    <property type="evidence" value="ECO:0007669"/>
    <property type="project" value="TreeGrafter"/>
</dbReference>
<feature type="binding site" evidence="3">
    <location>
        <begin position="13"/>
        <end position="20"/>
    </location>
    <ligand>
        <name>substrate</name>
    </ligand>
</feature>
<dbReference type="PANTHER" id="PTHR46517:SF1">
    <property type="entry name" value="FRUCTOSE-2,6-BISPHOSPHATASE TIGAR"/>
    <property type="match status" value="1"/>
</dbReference>
<evidence type="ECO:0000256" key="3">
    <source>
        <dbReference type="PIRSR" id="PIRSR613078-2"/>
    </source>
</evidence>
<reference evidence="4 5" key="1">
    <citation type="submission" date="2018-06" db="EMBL/GenBank/DDBJ databases">
        <title>Genomic Encyclopedia of Type Strains, Phase III (KMG-III): the genomes of soil and plant-associated and newly described type strains.</title>
        <authorList>
            <person name="Whitman W."/>
        </authorList>
    </citation>
    <scope>NUCLEOTIDE SEQUENCE [LARGE SCALE GENOMIC DNA]</scope>
    <source>
        <strain evidence="4 5">CGMCC 1.8979</strain>
    </source>
</reference>
<protein>
    <submittedName>
        <fullName evidence="4">Alpha-ribazole phosphatase</fullName>
    </submittedName>
</protein>
<dbReference type="GO" id="GO:0005829">
    <property type="term" value="C:cytosol"/>
    <property type="evidence" value="ECO:0007669"/>
    <property type="project" value="TreeGrafter"/>
</dbReference>
<evidence type="ECO:0000313" key="4">
    <source>
        <dbReference type="EMBL" id="RAK22210.1"/>
    </source>
</evidence>
<dbReference type="PANTHER" id="PTHR46517">
    <property type="entry name" value="FRUCTOSE-2,6-BISPHOSPHATASE TIGAR"/>
    <property type="match status" value="1"/>
</dbReference>
<evidence type="ECO:0000313" key="5">
    <source>
        <dbReference type="Proteomes" id="UP000248555"/>
    </source>
</evidence>
<dbReference type="InterPro" id="IPR029033">
    <property type="entry name" value="His_PPase_superfam"/>
</dbReference>
<keyword evidence="5" id="KW-1185">Reference proteome</keyword>
<evidence type="ECO:0000256" key="2">
    <source>
        <dbReference type="PIRSR" id="PIRSR613078-1"/>
    </source>
</evidence>
<dbReference type="EMBL" id="QLMH01000002">
    <property type="protein sequence ID" value="RAK22210.1"/>
    <property type="molecule type" value="Genomic_DNA"/>
</dbReference>
<dbReference type="Gene3D" id="3.40.50.1240">
    <property type="entry name" value="Phosphoglycerate mutase-like"/>
    <property type="match status" value="1"/>
</dbReference>
<dbReference type="InterPro" id="IPR051695">
    <property type="entry name" value="Phosphoglycerate_Mutase"/>
</dbReference>
<dbReference type="Pfam" id="PF00300">
    <property type="entry name" value="His_Phos_1"/>
    <property type="match status" value="1"/>
</dbReference>
<organism evidence="4 5">
    <name type="scientific">Paranoxybacillus vitaminiphilus</name>
    <dbReference type="NCBI Taxonomy" id="581036"/>
    <lineage>
        <taxon>Bacteria</taxon>
        <taxon>Bacillati</taxon>
        <taxon>Bacillota</taxon>
        <taxon>Bacilli</taxon>
        <taxon>Bacillales</taxon>
        <taxon>Anoxybacillaceae</taxon>
        <taxon>Paranoxybacillus</taxon>
    </lineage>
</organism>
<dbReference type="AlphaFoldDB" id="A0A327YMR8"/>
<dbReference type="RefSeq" id="WP_342767116.1">
    <property type="nucleotide sequence ID" value="NZ_QLMH01000002.1"/>
</dbReference>
<dbReference type="GO" id="GO:0004331">
    <property type="term" value="F:fructose-2,6-bisphosphate 2-phosphatase activity"/>
    <property type="evidence" value="ECO:0007669"/>
    <property type="project" value="TreeGrafter"/>
</dbReference>
<dbReference type="GO" id="GO:0045820">
    <property type="term" value="P:negative regulation of glycolytic process"/>
    <property type="evidence" value="ECO:0007669"/>
    <property type="project" value="TreeGrafter"/>
</dbReference>
<dbReference type="SUPFAM" id="SSF53254">
    <property type="entry name" value="Phosphoglycerate mutase-like"/>
    <property type="match status" value="1"/>
</dbReference>
<comment type="caution">
    <text evidence="4">The sequence shown here is derived from an EMBL/GenBank/DDBJ whole genome shotgun (WGS) entry which is preliminary data.</text>
</comment>
<feature type="active site" description="Proton donor/acceptor" evidence="2">
    <location>
        <position position="86"/>
    </location>
</feature>
<dbReference type="Proteomes" id="UP000248555">
    <property type="component" value="Unassembled WGS sequence"/>
</dbReference>
<feature type="active site" description="Tele-phosphohistidine intermediate" evidence="2">
    <location>
        <position position="14"/>
    </location>
</feature>